<dbReference type="NCBIfam" id="TIGR00685">
    <property type="entry name" value="T6PP"/>
    <property type="match status" value="1"/>
</dbReference>
<comment type="similarity">
    <text evidence="2">Belongs to the glycosyltransferase 20 family.</text>
</comment>
<comment type="caution">
    <text evidence="3">The sequence shown here is derived from an EMBL/GenBank/DDBJ whole genome shotgun (WGS) entry which is preliminary data.</text>
</comment>
<evidence type="ECO:0000313" key="3">
    <source>
        <dbReference type="EMBL" id="MBD1386731.1"/>
    </source>
</evidence>
<dbReference type="SUPFAM" id="SSF53756">
    <property type="entry name" value="UDP-Glycosyltransferase/glycogen phosphorylase"/>
    <property type="match status" value="1"/>
</dbReference>
<dbReference type="Gene3D" id="3.30.70.1020">
    <property type="entry name" value="Trehalose-6-phosphate phosphatase related protein, domain 2"/>
    <property type="match status" value="1"/>
</dbReference>
<dbReference type="InterPro" id="IPR036412">
    <property type="entry name" value="HAD-like_sf"/>
</dbReference>
<name>A0ABR7X877_9SPHI</name>
<accession>A0ABR7X877</accession>
<dbReference type="SUPFAM" id="SSF56784">
    <property type="entry name" value="HAD-like"/>
    <property type="match status" value="1"/>
</dbReference>
<dbReference type="Gene3D" id="3.40.50.1000">
    <property type="entry name" value="HAD superfamily/HAD-like"/>
    <property type="match status" value="1"/>
</dbReference>
<proteinExistence type="inferred from homology"/>
<dbReference type="InterPro" id="IPR003337">
    <property type="entry name" value="Trehalose_PPase"/>
</dbReference>
<keyword evidence="4" id="KW-1185">Reference proteome</keyword>
<protein>
    <submittedName>
        <fullName evidence="3">Bifunctional alpha,alpha-trehalose-phosphate synthase (UDP-forming)/trehalose-phosphatase</fullName>
    </submittedName>
</protein>
<dbReference type="NCBIfam" id="NF011071">
    <property type="entry name" value="PRK14501.1"/>
    <property type="match status" value="1"/>
</dbReference>
<gene>
    <name evidence="3" type="ORF">IDJ75_15720</name>
</gene>
<dbReference type="PANTHER" id="PTHR10788">
    <property type="entry name" value="TREHALOSE-6-PHOSPHATE SYNTHASE"/>
    <property type="match status" value="1"/>
</dbReference>
<evidence type="ECO:0000256" key="1">
    <source>
        <dbReference type="ARBA" id="ARBA00006330"/>
    </source>
</evidence>
<dbReference type="Pfam" id="PF02358">
    <property type="entry name" value="Trehalose_PPase"/>
    <property type="match status" value="1"/>
</dbReference>
<dbReference type="PANTHER" id="PTHR10788:SF106">
    <property type="entry name" value="BCDNA.GH08860"/>
    <property type="match status" value="1"/>
</dbReference>
<dbReference type="RefSeq" id="WP_191176564.1">
    <property type="nucleotide sequence ID" value="NZ_JACWMW010000003.1"/>
</dbReference>
<dbReference type="NCBIfam" id="TIGR01484">
    <property type="entry name" value="HAD-SF-IIB"/>
    <property type="match status" value="1"/>
</dbReference>
<sequence length="745" mass="85213">MKKKLFIVANRLPITIEITEHQYTYRPSSGGLVSAITTYLSKNDKDDFTEKVWAGVPGCNEATWNSITPVSQTGDFKYLPVFTNAKKYELYYNGFSNSLLWPLFHYFPSFAEYRTTNFDAYISVNKLFAATLASQVTANDVVWIHDYHLLPLAAMLREMIPGLTIGLFLHIPFPAYEIFRVIPKHWQREILSGMMGADLIGFHTVEYASYFLSSVEMTMKAKCDGNIITWQNRKIKVESFPVSIDFELFNNASEREDIKLIQQNYLTLKGDNKMIFSVDRLDYTKGIQNRLRGFKKFLDKNPDYIGKVVFALIVVPSRDGIKKYAERKKEIDEFIANLNSTVGTLSWQPIIYQYNHLSFEELVALYTTCDLALITPLRDGMNLVAKEFVASRKDERSVLVLSEMAGAAKELTDALLINPNDISEIAAMIKQAIEMDTDEQAQRMQAMQTRIKQYDVVTWATDFFDQLQETKKLQVEFNIKMIDSFSRATILKNYARAKKRLLLFDYDGTLVPFSKQPALASPPDKVIEILSQLSAIPENEVVIISGRDSATLEKWLGKLPVGLIAEHGAKMRLKQLSWENKVHADNNHWMHSIEAIMNKYVSKCPNSFIEKKEFALAWHYRNADISQGDLRAKELYENLIEQTYSLPLSVLNGHKVIEVRNKGVSKGISTLELLSKDKYDFILCMGDDQTDEDMFKALTDVDNSYTIKVGQDATFAQYNLQSPYLVQSFLDTIISYPKEPVDLIK</sequence>
<evidence type="ECO:0000313" key="4">
    <source>
        <dbReference type="Proteomes" id="UP000618754"/>
    </source>
</evidence>
<dbReference type="InterPro" id="IPR023214">
    <property type="entry name" value="HAD_sf"/>
</dbReference>
<evidence type="ECO:0000256" key="2">
    <source>
        <dbReference type="ARBA" id="ARBA00008799"/>
    </source>
</evidence>
<dbReference type="CDD" id="cd01627">
    <property type="entry name" value="HAD_TPP"/>
    <property type="match status" value="1"/>
</dbReference>
<dbReference type="CDD" id="cd03788">
    <property type="entry name" value="GT20_TPS"/>
    <property type="match status" value="1"/>
</dbReference>
<dbReference type="Gene3D" id="3.40.50.2000">
    <property type="entry name" value="Glycogen Phosphorylase B"/>
    <property type="match status" value="2"/>
</dbReference>
<dbReference type="InterPro" id="IPR006379">
    <property type="entry name" value="HAD-SF_hydro_IIB"/>
</dbReference>
<comment type="similarity">
    <text evidence="1">In the C-terminal section; belongs to the trehalose phosphatase family.</text>
</comment>
<dbReference type="Pfam" id="PF00982">
    <property type="entry name" value="Glyco_transf_20"/>
    <property type="match status" value="1"/>
</dbReference>
<dbReference type="Proteomes" id="UP000618754">
    <property type="component" value="Unassembled WGS sequence"/>
</dbReference>
<dbReference type="EMBL" id="JACWMW010000003">
    <property type="protein sequence ID" value="MBD1386731.1"/>
    <property type="molecule type" value="Genomic_DNA"/>
</dbReference>
<reference evidence="3 4" key="1">
    <citation type="submission" date="2020-09" db="EMBL/GenBank/DDBJ databases">
        <title>Novel species of Mucilaginibacter isolated from a glacier on the Tibetan Plateau.</title>
        <authorList>
            <person name="Liu Q."/>
            <person name="Xin Y.-H."/>
        </authorList>
    </citation>
    <scope>NUCLEOTIDE SEQUENCE [LARGE SCALE GENOMIC DNA]</scope>
    <source>
        <strain evidence="3 4">CGMCC 1.13878</strain>
    </source>
</reference>
<organism evidence="3 4">
    <name type="scientific">Mucilaginibacter rigui</name>
    <dbReference type="NCBI Taxonomy" id="534635"/>
    <lineage>
        <taxon>Bacteria</taxon>
        <taxon>Pseudomonadati</taxon>
        <taxon>Bacteroidota</taxon>
        <taxon>Sphingobacteriia</taxon>
        <taxon>Sphingobacteriales</taxon>
        <taxon>Sphingobacteriaceae</taxon>
        <taxon>Mucilaginibacter</taxon>
    </lineage>
</organism>
<dbReference type="InterPro" id="IPR001830">
    <property type="entry name" value="Glyco_trans_20"/>
</dbReference>